<dbReference type="Proteomes" id="UP000241507">
    <property type="component" value="Chromosome"/>
</dbReference>
<feature type="domain" description="SHOCT" evidence="2">
    <location>
        <begin position="36"/>
        <end position="60"/>
    </location>
</feature>
<gene>
    <name evidence="3" type="ORF">C7S20_15415</name>
</gene>
<name>A0A2R3ZB35_9FLAO</name>
<evidence type="ECO:0000256" key="1">
    <source>
        <dbReference type="SAM" id="Phobius"/>
    </source>
</evidence>
<dbReference type="KEGG" id="grs:C7S20_15415"/>
<keyword evidence="1" id="KW-0472">Membrane</keyword>
<keyword evidence="1" id="KW-0812">Transmembrane</keyword>
<evidence type="ECO:0000313" key="3">
    <source>
        <dbReference type="EMBL" id="AVR47498.1"/>
    </source>
</evidence>
<sequence>MMMWWWIIGLGLLLLMVFWYSGKPKNRPGESRNGNPMDILKERYAQGEITKEEFESKQKTLNNKK</sequence>
<dbReference type="Pfam" id="PF09851">
    <property type="entry name" value="SHOCT"/>
    <property type="match status" value="1"/>
</dbReference>
<organism evidence="3 4">
    <name type="scientific">Christiangramia fulva</name>
    <dbReference type="NCBI Taxonomy" id="2126553"/>
    <lineage>
        <taxon>Bacteria</taxon>
        <taxon>Pseudomonadati</taxon>
        <taxon>Bacteroidota</taxon>
        <taxon>Flavobacteriia</taxon>
        <taxon>Flavobacteriales</taxon>
        <taxon>Flavobacteriaceae</taxon>
        <taxon>Christiangramia</taxon>
    </lineage>
</organism>
<feature type="transmembrane region" description="Helical" evidence="1">
    <location>
        <begin position="6"/>
        <end position="22"/>
    </location>
</feature>
<keyword evidence="4" id="KW-1185">Reference proteome</keyword>
<keyword evidence="1" id="KW-1133">Transmembrane helix</keyword>
<evidence type="ECO:0000313" key="4">
    <source>
        <dbReference type="Proteomes" id="UP000241507"/>
    </source>
</evidence>
<protein>
    <recommendedName>
        <fullName evidence="2">SHOCT domain-containing protein</fullName>
    </recommendedName>
</protein>
<dbReference type="InterPro" id="IPR018649">
    <property type="entry name" value="SHOCT"/>
</dbReference>
<dbReference type="AlphaFoldDB" id="A0A2R3ZB35"/>
<dbReference type="EMBL" id="CP028136">
    <property type="protein sequence ID" value="AVR47498.1"/>
    <property type="molecule type" value="Genomic_DNA"/>
</dbReference>
<reference evidence="4" key="1">
    <citation type="submission" date="2018-03" db="EMBL/GenBank/DDBJ databases">
        <title>Gramella fulva sp. nov., isolated from a dry surface of tidal flat.</title>
        <authorList>
            <person name="Hwang S.H."/>
            <person name="Hwang W.M."/>
            <person name="Kang K."/>
            <person name="Ahn T.-Y."/>
        </authorList>
    </citation>
    <scope>NUCLEOTIDE SEQUENCE [LARGE SCALE GENOMIC DNA]</scope>
    <source>
        <strain evidence="4">SH35</strain>
    </source>
</reference>
<proteinExistence type="predicted"/>
<evidence type="ECO:0000259" key="2">
    <source>
        <dbReference type="Pfam" id="PF09851"/>
    </source>
</evidence>
<accession>A0A2R3ZB35</accession>
<dbReference type="OrthoDB" id="5421551at2"/>